<evidence type="ECO:0000256" key="4">
    <source>
        <dbReference type="ARBA" id="ARBA00023136"/>
    </source>
</evidence>
<protein>
    <submittedName>
        <fullName evidence="8">SusD-like starch-binding protein associating with outer membrane</fullName>
    </submittedName>
</protein>
<dbReference type="Pfam" id="PF07980">
    <property type="entry name" value="SusD_RagB"/>
    <property type="match status" value="1"/>
</dbReference>
<dbReference type="InterPro" id="IPR011990">
    <property type="entry name" value="TPR-like_helical_dom_sf"/>
</dbReference>
<reference evidence="8 9" key="1">
    <citation type="submission" date="2019-03" db="EMBL/GenBank/DDBJ databases">
        <title>Genomic Encyclopedia of Type Strains, Phase IV (KMG-IV): sequencing the most valuable type-strain genomes for metagenomic binning, comparative biology and taxonomic classification.</title>
        <authorList>
            <person name="Goeker M."/>
        </authorList>
    </citation>
    <scope>NUCLEOTIDE SEQUENCE [LARGE SCALE GENOMIC DNA]</scope>
    <source>
        <strain evidence="8 9">DSM 22362</strain>
    </source>
</reference>
<dbReference type="SUPFAM" id="SSF48452">
    <property type="entry name" value="TPR-like"/>
    <property type="match status" value="1"/>
</dbReference>
<evidence type="ECO:0000259" key="6">
    <source>
        <dbReference type="Pfam" id="PF07980"/>
    </source>
</evidence>
<keyword evidence="5" id="KW-0998">Cell outer membrane</keyword>
<dbReference type="Pfam" id="PF14322">
    <property type="entry name" value="SusD-like_3"/>
    <property type="match status" value="1"/>
</dbReference>
<proteinExistence type="inferred from homology"/>
<evidence type="ECO:0000259" key="7">
    <source>
        <dbReference type="Pfam" id="PF14322"/>
    </source>
</evidence>
<name>A0A4V6P314_9SPHI</name>
<evidence type="ECO:0000313" key="8">
    <source>
        <dbReference type="EMBL" id="TCV14063.1"/>
    </source>
</evidence>
<dbReference type="Gene3D" id="1.25.40.390">
    <property type="match status" value="1"/>
</dbReference>
<dbReference type="EMBL" id="SMBZ01000017">
    <property type="protein sequence ID" value="TCV14063.1"/>
    <property type="molecule type" value="Genomic_DNA"/>
</dbReference>
<keyword evidence="9" id="KW-1185">Reference proteome</keyword>
<feature type="domain" description="RagB/SusD" evidence="6">
    <location>
        <begin position="287"/>
        <end position="617"/>
    </location>
</feature>
<accession>A0A4V6P314</accession>
<keyword evidence="4" id="KW-0472">Membrane</keyword>
<dbReference type="GO" id="GO:0009279">
    <property type="term" value="C:cell outer membrane"/>
    <property type="evidence" value="ECO:0007669"/>
    <property type="project" value="UniProtKB-SubCell"/>
</dbReference>
<evidence type="ECO:0000313" key="9">
    <source>
        <dbReference type="Proteomes" id="UP000295197"/>
    </source>
</evidence>
<sequence>MKKIIYILLGSTLSMMSCDSLLDRPELTKITDSEGNYWRNENDLRLFANDFYPNYFVGYNTAFGTAYAPLTGYNFADDFTSQGAQANLLGTVPTGTGGSSSAAISVLRLEHPGPNWNFYWVRKANLLLSRIETTAKNNISEEAFKHWTAVGRFFRGYEYSRLVSNFGDIPYYDQEVSVSNPDDMYKTRDPRGEVMDKVYDDFRFVLDNMRESDGNGYVNRYAAAALISNLMLFEGSWQKYHNLDGTRAKKYLEMARDAAQYVMESGKWSFSADFKSLFASESLAGNPEVIFHRTYDDGLAVRHAVGSYSNGTESQARSANLDLLKDFISVDGKVWQNSAVTNANSFRLQDLAKTRDPRFEATFMDTVNASASGTFVYAHKFAGREALSYIGSSYPPKWGSNTNTNDAPIVRLAEVVLNWIEAKQILAEFYGGVAVTQSDLDRSINAIRNRPLDNVATAKGVTKTAPLILASLPNDPERESDVSPLMWEIRRERRMEFVFEYARIQDIRRWKKLHYLNFTSEDYRLGPWIIGNVDLRDRANPGKIAPSYRNVLQVKNAAGQIITYNGTNDAEMVGYYVVRNFANRLAVQDRNYLAPISQLLIDEYKDRGFTLNQTTGW</sequence>
<dbReference type="InterPro" id="IPR012944">
    <property type="entry name" value="SusD_RagB_dom"/>
</dbReference>
<organism evidence="8 9">
    <name type="scientific">Sphingobacterium alimentarium</name>
    <dbReference type="NCBI Taxonomy" id="797292"/>
    <lineage>
        <taxon>Bacteria</taxon>
        <taxon>Pseudomonadati</taxon>
        <taxon>Bacteroidota</taxon>
        <taxon>Sphingobacteriia</taxon>
        <taxon>Sphingobacteriales</taxon>
        <taxon>Sphingobacteriaceae</taxon>
        <taxon>Sphingobacterium</taxon>
    </lineage>
</organism>
<comment type="caution">
    <text evidence="8">The sequence shown here is derived from an EMBL/GenBank/DDBJ whole genome shotgun (WGS) entry which is preliminary data.</text>
</comment>
<dbReference type="OrthoDB" id="5694214at2"/>
<evidence type="ECO:0000256" key="1">
    <source>
        <dbReference type="ARBA" id="ARBA00004442"/>
    </source>
</evidence>
<dbReference type="InterPro" id="IPR033985">
    <property type="entry name" value="SusD-like_N"/>
</dbReference>
<evidence type="ECO:0000256" key="2">
    <source>
        <dbReference type="ARBA" id="ARBA00006275"/>
    </source>
</evidence>
<comment type="subcellular location">
    <subcellularLocation>
        <location evidence="1">Cell outer membrane</location>
    </subcellularLocation>
</comment>
<comment type="similarity">
    <text evidence="2">Belongs to the SusD family.</text>
</comment>
<evidence type="ECO:0000256" key="3">
    <source>
        <dbReference type="ARBA" id="ARBA00022729"/>
    </source>
</evidence>
<evidence type="ECO:0000256" key="5">
    <source>
        <dbReference type="ARBA" id="ARBA00023237"/>
    </source>
</evidence>
<dbReference type="Proteomes" id="UP000295197">
    <property type="component" value="Unassembled WGS sequence"/>
</dbReference>
<gene>
    <name evidence="8" type="ORF">EDC17_101723</name>
</gene>
<feature type="domain" description="SusD-like N-terminal" evidence="7">
    <location>
        <begin position="120"/>
        <end position="231"/>
    </location>
</feature>
<dbReference type="PROSITE" id="PS51257">
    <property type="entry name" value="PROKAR_LIPOPROTEIN"/>
    <property type="match status" value="1"/>
</dbReference>
<dbReference type="AlphaFoldDB" id="A0A4V6P314"/>
<dbReference type="RefSeq" id="WP_132777526.1">
    <property type="nucleotide sequence ID" value="NZ_SMBZ01000017.1"/>
</dbReference>
<keyword evidence="3" id="KW-0732">Signal</keyword>